<dbReference type="AlphaFoldDB" id="A0A0C1QIY6"/>
<dbReference type="GO" id="GO:0004620">
    <property type="term" value="F:phospholipase activity"/>
    <property type="evidence" value="ECO:0007669"/>
    <property type="project" value="TreeGrafter"/>
</dbReference>
<dbReference type="PANTHER" id="PTHR32176:SF92">
    <property type="entry name" value="XYLOSE ISOMERASE"/>
    <property type="match status" value="1"/>
</dbReference>
<comment type="caution">
    <text evidence="5">The sequence shown here is derived from an EMBL/GenBank/DDBJ whole genome shotgun (WGS) entry which is preliminary data.</text>
</comment>
<dbReference type="Proteomes" id="UP000031258">
    <property type="component" value="Unassembled WGS sequence"/>
</dbReference>
<dbReference type="Pfam" id="PF01734">
    <property type="entry name" value="Patatin"/>
    <property type="match status" value="1"/>
</dbReference>
<dbReference type="PROSITE" id="PS51635">
    <property type="entry name" value="PNPLA"/>
    <property type="match status" value="1"/>
</dbReference>
<feature type="short sequence motif" description="GXSXG" evidence="3">
    <location>
        <begin position="89"/>
        <end position="93"/>
    </location>
</feature>
<evidence type="ECO:0000256" key="3">
    <source>
        <dbReference type="PROSITE-ProRule" id="PRU01161"/>
    </source>
</evidence>
<sequence>MIRRYRLIVYLRNLCLTLLAAYLSIAAVIPNSFSQTSEEDTIPKNKHIRILSIDGGGIRGIIPALILKNLESRLTEGRNLTDCFDIMTGTSTGGIIVLLLNTPDESGKPKYQADHIFKLYLELGNKVFKNSIWQNVKSGAGWWGAKYSEKNLEQLLSKYFGNTQLKDTLSNISIPAYEIERDQTFFFHTHKARKTEEGNYLLKDIARATSAAPGYFKPAQINNILKTSNHVFIDGGISVNNPTLSAAVYTSEIYGIKTPFFIVSLGTGTNYGAKGKYIAREKVVDSGFLGWAKKIIPTMMYAVNAVTDYEMRYTFNYNNPHTDYFRFQPIIETEHGDLDNISEENLNALKLYAERLIKDNEQTLQEIADVLNEDRNISNH</sequence>
<dbReference type="InterPro" id="IPR016035">
    <property type="entry name" value="Acyl_Trfase/lysoPLipase"/>
</dbReference>
<dbReference type="InterPro" id="IPR002641">
    <property type="entry name" value="PNPLA_dom"/>
</dbReference>
<feature type="short sequence motif" description="DGA/G" evidence="3">
    <location>
        <begin position="234"/>
        <end position="236"/>
    </location>
</feature>
<keyword evidence="6" id="KW-1185">Reference proteome</keyword>
<keyword evidence="2 3" id="KW-0443">Lipid metabolism</keyword>
<feature type="active site" description="Proton acceptor" evidence="3">
    <location>
        <position position="234"/>
    </location>
</feature>
<proteinExistence type="inferred from homology"/>
<keyword evidence="3" id="KW-0378">Hydrolase</keyword>
<protein>
    <recommendedName>
        <fullName evidence="4">PNPLA domain-containing protein</fullName>
    </recommendedName>
</protein>
<evidence type="ECO:0000256" key="1">
    <source>
        <dbReference type="ARBA" id="ARBA00010240"/>
    </source>
</evidence>
<keyword evidence="3" id="KW-0442">Lipid degradation</keyword>
<feature type="active site" description="Nucleophile" evidence="3">
    <location>
        <position position="91"/>
    </location>
</feature>
<comment type="similarity">
    <text evidence="1">Belongs to the patatin family.</text>
</comment>
<feature type="short sequence motif" description="GXGXXG" evidence="3">
    <location>
        <begin position="55"/>
        <end position="60"/>
    </location>
</feature>
<dbReference type="PANTHER" id="PTHR32176">
    <property type="entry name" value="XYLOSE ISOMERASE"/>
    <property type="match status" value="1"/>
</dbReference>
<evidence type="ECO:0000256" key="2">
    <source>
        <dbReference type="ARBA" id="ARBA00023098"/>
    </source>
</evidence>
<organism evidence="5 6">
    <name type="scientific">Candidatus Jidaibacter acanthamoebae</name>
    <dbReference type="NCBI Taxonomy" id="86105"/>
    <lineage>
        <taxon>Bacteria</taxon>
        <taxon>Pseudomonadati</taxon>
        <taxon>Pseudomonadota</taxon>
        <taxon>Alphaproteobacteria</taxon>
        <taxon>Rickettsiales</taxon>
        <taxon>Candidatus Midichloriaceae</taxon>
        <taxon>Candidatus Jidaibacter</taxon>
    </lineage>
</organism>
<dbReference type="GO" id="GO:0047372">
    <property type="term" value="F:monoacylglycerol lipase activity"/>
    <property type="evidence" value="ECO:0007669"/>
    <property type="project" value="TreeGrafter"/>
</dbReference>
<reference evidence="5 6" key="1">
    <citation type="submission" date="2014-11" db="EMBL/GenBank/DDBJ databases">
        <title>A Rickettsiales Symbiont of Amoebae With Ancient Features.</title>
        <authorList>
            <person name="Schulz F."/>
            <person name="Martijn J."/>
            <person name="Wascher F."/>
            <person name="Kostanjsek R."/>
            <person name="Ettema T.J."/>
            <person name="Horn M."/>
        </authorList>
    </citation>
    <scope>NUCLEOTIDE SEQUENCE [LARGE SCALE GENOMIC DNA]</scope>
    <source>
        <strain evidence="5 6">UWC36</strain>
    </source>
</reference>
<dbReference type="Gene3D" id="3.40.1090.10">
    <property type="entry name" value="Cytosolic phospholipase A2 catalytic domain"/>
    <property type="match status" value="1"/>
</dbReference>
<accession>A0A0C1QIY6</accession>
<dbReference type="GO" id="GO:0016042">
    <property type="term" value="P:lipid catabolic process"/>
    <property type="evidence" value="ECO:0007669"/>
    <property type="project" value="UniProtKB-UniRule"/>
</dbReference>
<evidence type="ECO:0000259" key="4">
    <source>
        <dbReference type="PROSITE" id="PS51635"/>
    </source>
</evidence>
<gene>
    <name evidence="5" type="ORF">NF27_JF00460</name>
</gene>
<evidence type="ECO:0000313" key="5">
    <source>
        <dbReference type="EMBL" id="KIE04168.1"/>
    </source>
</evidence>
<feature type="domain" description="PNPLA" evidence="4">
    <location>
        <begin position="51"/>
        <end position="247"/>
    </location>
</feature>
<evidence type="ECO:0000313" key="6">
    <source>
        <dbReference type="Proteomes" id="UP000031258"/>
    </source>
</evidence>
<dbReference type="EMBL" id="JSWE01000223">
    <property type="protein sequence ID" value="KIE04168.1"/>
    <property type="molecule type" value="Genomic_DNA"/>
</dbReference>
<name>A0A0C1QIY6_9RICK</name>
<dbReference type="SUPFAM" id="SSF52151">
    <property type="entry name" value="FabD/lysophospholipase-like"/>
    <property type="match status" value="1"/>
</dbReference>
<dbReference type="STRING" id="86105.NF27_JF00460"/>